<reference evidence="2 3" key="1">
    <citation type="journal article" date="2016" name="Front. Microbiol.">
        <title>Fuerstia marisgermanicae gen. nov., sp. nov., an Unusual Member of the Phylum Planctomycetes from the German Wadden Sea.</title>
        <authorList>
            <person name="Kohn T."/>
            <person name="Heuer A."/>
            <person name="Jogler M."/>
            <person name="Vollmers J."/>
            <person name="Boedeker C."/>
            <person name="Bunk B."/>
            <person name="Rast P."/>
            <person name="Borchert D."/>
            <person name="Glockner I."/>
            <person name="Freese H.M."/>
            <person name="Klenk H.P."/>
            <person name="Overmann J."/>
            <person name="Kaster A.K."/>
            <person name="Rohde M."/>
            <person name="Wiegand S."/>
            <person name="Jogler C."/>
        </authorList>
    </citation>
    <scope>NUCLEOTIDE SEQUENCE [LARGE SCALE GENOMIC DNA]</scope>
    <source>
        <strain evidence="2 3">NH11</strain>
    </source>
</reference>
<dbReference type="Proteomes" id="UP000187735">
    <property type="component" value="Chromosome"/>
</dbReference>
<feature type="region of interest" description="Disordered" evidence="1">
    <location>
        <begin position="26"/>
        <end position="45"/>
    </location>
</feature>
<keyword evidence="3" id="KW-1185">Reference proteome</keyword>
<protein>
    <submittedName>
        <fullName evidence="2">Uncharacterized protein</fullName>
    </submittedName>
</protein>
<feature type="compositionally biased region" description="Polar residues" evidence="1">
    <location>
        <begin position="36"/>
        <end position="45"/>
    </location>
</feature>
<proteinExistence type="predicted"/>
<accession>A0A1P8WDL4</accession>
<dbReference type="KEGG" id="fmr:Fuma_01729"/>
<evidence type="ECO:0000313" key="3">
    <source>
        <dbReference type="Proteomes" id="UP000187735"/>
    </source>
</evidence>
<evidence type="ECO:0000313" key="2">
    <source>
        <dbReference type="EMBL" id="APZ92124.1"/>
    </source>
</evidence>
<dbReference type="EMBL" id="CP017641">
    <property type="protein sequence ID" value="APZ92124.1"/>
    <property type="molecule type" value="Genomic_DNA"/>
</dbReference>
<organism evidence="2 3">
    <name type="scientific">Fuerstiella marisgermanici</name>
    <dbReference type="NCBI Taxonomy" id="1891926"/>
    <lineage>
        <taxon>Bacteria</taxon>
        <taxon>Pseudomonadati</taxon>
        <taxon>Planctomycetota</taxon>
        <taxon>Planctomycetia</taxon>
        <taxon>Planctomycetales</taxon>
        <taxon>Planctomycetaceae</taxon>
        <taxon>Fuerstiella</taxon>
    </lineage>
</organism>
<evidence type="ECO:0000256" key="1">
    <source>
        <dbReference type="SAM" id="MobiDB-lite"/>
    </source>
</evidence>
<name>A0A1P8WDL4_9PLAN</name>
<gene>
    <name evidence="2" type="ORF">Fuma_01729</name>
</gene>
<dbReference type="AlphaFoldDB" id="A0A1P8WDL4"/>
<sequence>MANFLYGFHEFDTEFGPVNFWNSDGRQVSERVSPRNPATENAVET</sequence>